<dbReference type="Pfam" id="PF03235">
    <property type="entry name" value="GmrSD_N"/>
    <property type="match status" value="1"/>
</dbReference>
<dbReference type="PANTHER" id="PTHR35149:SF2">
    <property type="entry name" value="DUF262 DOMAIN-CONTAINING PROTEIN"/>
    <property type="match status" value="1"/>
</dbReference>
<proteinExistence type="predicted"/>
<name>A0ABW5LJE0_9FLAO</name>
<dbReference type="RefSeq" id="WP_378294198.1">
    <property type="nucleotide sequence ID" value="NZ_JBHULE010000019.1"/>
</dbReference>
<feature type="domain" description="GmrSD restriction endonucleases N-terminal" evidence="1">
    <location>
        <begin position="14"/>
        <end position="241"/>
    </location>
</feature>
<dbReference type="InterPro" id="IPR011089">
    <property type="entry name" value="GmrSD_C"/>
</dbReference>
<gene>
    <name evidence="3" type="ORF">ACFSR1_16895</name>
</gene>
<dbReference type="Pfam" id="PF07510">
    <property type="entry name" value="GmrSD_C"/>
    <property type="match status" value="1"/>
</dbReference>
<comment type="caution">
    <text evidence="3">The sequence shown here is derived from an EMBL/GenBank/DDBJ whole genome shotgun (WGS) entry which is preliminary data.</text>
</comment>
<protein>
    <submittedName>
        <fullName evidence="3">DUF262 domain-containing protein</fullName>
    </submittedName>
</protein>
<dbReference type="Proteomes" id="UP001597319">
    <property type="component" value="Unassembled WGS sequence"/>
</dbReference>
<keyword evidence="4" id="KW-1185">Reference proteome</keyword>
<organism evidence="3 4">
    <name type="scientific">Aquimarina rubra</name>
    <dbReference type="NCBI Taxonomy" id="1920033"/>
    <lineage>
        <taxon>Bacteria</taxon>
        <taxon>Pseudomonadati</taxon>
        <taxon>Bacteroidota</taxon>
        <taxon>Flavobacteriia</taxon>
        <taxon>Flavobacteriales</taxon>
        <taxon>Flavobacteriaceae</taxon>
        <taxon>Aquimarina</taxon>
    </lineage>
</organism>
<reference evidence="4" key="1">
    <citation type="journal article" date="2019" name="Int. J. Syst. Evol. Microbiol.">
        <title>The Global Catalogue of Microorganisms (GCM) 10K type strain sequencing project: providing services to taxonomists for standard genome sequencing and annotation.</title>
        <authorList>
            <consortium name="The Broad Institute Genomics Platform"/>
            <consortium name="The Broad Institute Genome Sequencing Center for Infectious Disease"/>
            <person name="Wu L."/>
            <person name="Ma J."/>
        </authorList>
    </citation>
    <scope>NUCLEOTIDE SEQUENCE [LARGE SCALE GENOMIC DNA]</scope>
    <source>
        <strain evidence="4">KCTC 52274</strain>
    </source>
</reference>
<feature type="domain" description="GmrSD restriction endonucleases C-terminal" evidence="2">
    <location>
        <begin position="419"/>
        <end position="552"/>
    </location>
</feature>
<dbReference type="InterPro" id="IPR004919">
    <property type="entry name" value="GmrSD_N"/>
</dbReference>
<accession>A0ABW5LJE0</accession>
<evidence type="ECO:0000259" key="2">
    <source>
        <dbReference type="Pfam" id="PF07510"/>
    </source>
</evidence>
<dbReference type="PANTHER" id="PTHR35149">
    <property type="entry name" value="SLL5132 PROTEIN"/>
    <property type="match status" value="1"/>
</dbReference>
<evidence type="ECO:0000259" key="1">
    <source>
        <dbReference type="Pfam" id="PF03235"/>
    </source>
</evidence>
<evidence type="ECO:0000313" key="3">
    <source>
        <dbReference type="EMBL" id="MFD2564361.1"/>
    </source>
</evidence>
<sequence>MAVNNLLDTSTVSLSDIIGNGKTYTVPPYQRDYSWKKDQWEDLWNDIIGINTTGNVHYMGSIVLQNMGDKKYHVIDGQQRFSTLTLIVLAIIKKLNSLIEKEIEVENNQERVSLLSKKYIGDKDPGSLTYSSKLQLNENNNSFFQSNLLVFRNPTNINTLQDSDKQIWNAFNYYVARVNEFFEKEEDGEKITNFLNKLIAERLMFIQIVVEDELSAYTVFETLNSRGVGLTVTDLLKNYLFSISSKVDLPHIKNKWKKIVDVIGLDSFPAFLRHYWISKNKLIRQEYLFRAIKESIVDSPSVILLLDSLEENALLYKALSNYSDSFWGGHREIKKRVKELTLFKEKQAYPILIAAYNNLDQEGFSRVLKLVSIITFRYTIIAKLHTNLKEDIYNKAAIRISNKEATTIGQIAELVKTLYPSDNDFKNDFASKSISTKRGKKIVRYILFGLENHLSHADNDYEENPGTIEHILPENGNDYYLADFPQAIHESIVYRLGNYTILEADKNRECEILPFDDKKAIYTTSQYELSKEIQSNSWTPNSIDLRQERLANYASAVWRISQYD</sequence>
<dbReference type="EMBL" id="JBHULE010000019">
    <property type="protein sequence ID" value="MFD2564361.1"/>
    <property type="molecule type" value="Genomic_DNA"/>
</dbReference>
<evidence type="ECO:0000313" key="4">
    <source>
        <dbReference type="Proteomes" id="UP001597319"/>
    </source>
</evidence>